<dbReference type="Proteomes" id="UP000315439">
    <property type="component" value="Unassembled WGS sequence"/>
</dbReference>
<dbReference type="GO" id="GO:0005737">
    <property type="term" value="C:cytoplasm"/>
    <property type="evidence" value="ECO:0007669"/>
    <property type="project" value="UniProtKB-SubCell"/>
</dbReference>
<dbReference type="NCBIfam" id="TIGR03840">
    <property type="entry name" value="TMPT_Se_Te"/>
    <property type="match status" value="1"/>
</dbReference>
<protein>
    <recommendedName>
        <fullName evidence="4 9">Thiopurine S-methyltransferase</fullName>
        <ecNumber evidence="4 9">2.1.1.67</ecNumber>
    </recommendedName>
    <alternativeName>
        <fullName evidence="9">Thiopurine methyltransferase</fullName>
    </alternativeName>
</protein>
<dbReference type="AlphaFoldDB" id="A0A545UJ05"/>
<gene>
    <name evidence="10" type="primary">tmpT</name>
    <name evidence="9" type="synonym">tpm</name>
    <name evidence="10" type="ORF">FLL46_00590</name>
</gene>
<name>A0A545UJ05_9GAMM</name>
<feature type="binding site" evidence="9">
    <location>
        <position position="66"/>
    </location>
    <ligand>
        <name>S-adenosyl-L-methionine</name>
        <dbReference type="ChEBI" id="CHEBI:59789"/>
    </ligand>
</feature>
<dbReference type="Pfam" id="PF05724">
    <property type="entry name" value="TPMT"/>
    <property type="match status" value="1"/>
</dbReference>
<comment type="catalytic activity">
    <reaction evidence="1 9">
        <text>S-adenosyl-L-methionine + a thiopurine = S-adenosyl-L-homocysteine + a thiopurine S-methylether.</text>
        <dbReference type="EC" id="2.1.1.67"/>
    </reaction>
</comment>
<evidence type="ECO:0000313" key="10">
    <source>
        <dbReference type="EMBL" id="TQV89413.1"/>
    </source>
</evidence>
<evidence type="ECO:0000256" key="2">
    <source>
        <dbReference type="ARBA" id="ARBA00004496"/>
    </source>
</evidence>
<dbReference type="InterPro" id="IPR029063">
    <property type="entry name" value="SAM-dependent_MTases_sf"/>
</dbReference>
<evidence type="ECO:0000256" key="5">
    <source>
        <dbReference type="ARBA" id="ARBA00022490"/>
    </source>
</evidence>
<comment type="subcellular location">
    <subcellularLocation>
        <location evidence="2 9">Cytoplasm</location>
    </subcellularLocation>
</comment>
<dbReference type="GO" id="GO:0032259">
    <property type="term" value="P:methylation"/>
    <property type="evidence" value="ECO:0007669"/>
    <property type="project" value="UniProtKB-KW"/>
</dbReference>
<dbReference type="PROSITE" id="PS51585">
    <property type="entry name" value="SAM_MT_TPMT"/>
    <property type="match status" value="1"/>
</dbReference>
<evidence type="ECO:0000256" key="9">
    <source>
        <dbReference type="HAMAP-Rule" id="MF_00812"/>
    </source>
</evidence>
<evidence type="ECO:0000313" key="11">
    <source>
        <dbReference type="Proteomes" id="UP000315439"/>
    </source>
</evidence>
<sequence>MDTNFWHQKWKENEIAFHQPSANPLLVKYFQKLSLAKGSRVFVPLCGKTLDMAWLLANGYRVVGSELIETAVEQLFSELGVEPKISIIGKLKHYRAKDIDILVGDFFDLSQADLGLVDAIYDRAALVALPEEMRKHYAAHLVESSNGAPQLLLCYEYDQSLMEGPPFSISGKEVSRHYQESYELEKLESAVVADGLKGLSDVKENVWLLHQSL</sequence>
<keyword evidence="5 9" id="KW-0963">Cytoplasm</keyword>
<evidence type="ECO:0000256" key="6">
    <source>
        <dbReference type="ARBA" id="ARBA00022603"/>
    </source>
</evidence>
<evidence type="ECO:0000256" key="4">
    <source>
        <dbReference type="ARBA" id="ARBA00011905"/>
    </source>
</evidence>
<evidence type="ECO:0000256" key="3">
    <source>
        <dbReference type="ARBA" id="ARBA00008145"/>
    </source>
</evidence>
<dbReference type="EC" id="2.1.1.67" evidence="4 9"/>
<dbReference type="Gene3D" id="3.40.50.150">
    <property type="entry name" value="Vaccinia Virus protein VP39"/>
    <property type="match status" value="1"/>
</dbReference>
<feature type="binding site" evidence="9">
    <location>
        <position position="123"/>
    </location>
    <ligand>
        <name>S-adenosyl-L-methionine</name>
        <dbReference type="ChEBI" id="CHEBI:59789"/>
    </ligand>
</feature>
<keyword evidence="7 9" id="KW-0808">Transferase</keyword>
<dbReference type="OrthoDB" id="9778208at2"/>
<dbReference type="InterPro" id="IPR022474">
    <property type="entry name" value="Thiopur_S-MeTfrase_Se/Te_detox"/>
</dbReference>
<dbReference type="FunFam" id="3.40.50.150:FF:000101">
    <property type="entry name" value="Thiopurine S-methyltransferase"/>
    <property type="match status" value="1"/>
</dbReference>
<keyword evidence="8 9" id="KW-0949">S-adenosyl-L-methionine</keyword>
<keyword evidence="6 9" id="KW-0489">Methyltransferase</keyword>
<dbReference type="HAMAP" id="MF_00812">
    <property type="entry name" value="Thiopur_methtran"/>
    <property type="match status" value="1"/>
</dbReference>
<dbReference type="PIRSF" id="PIRSF023956">
    <property type="entry name" value="Thiopurine_S-methyltransferase"/>
    <property type="match status" value="1"/>
</dbReference>
<keyword evidence="11" id="KW-1185">Reference proteome</keyword>
<dbReference type="RefSeq" id="WP_142891477.1">
    <property type="nucleotide sequence ID" value="NZ_ML660160.1"/>
</dbReference>
<evidence type="ECO:0000256" key="1">
    <source>
        <dbReference type="ARBA" id="ARBA00000903"/>
    </source>
</evidence>
<dbReference type="PANTHER" id="PTHR10259:SF11">
    <property type="entry name" value="THIOPURINE S-METHYLTRANSFERASE"/>
    <property type="match status" value="1"/>
</dbReference>
<organism evidence="10 11">
    <name type="scientific">Aliikangiella coralliicola</name>
    <dbReference type="NCBI Taxonomy" id="2592383"/>
    <lineage>
        <taxon>Bacteria</taxon>
        <taxon>Pseudomonadati</taxon>
        <taxon>Pseudomonadota</taxon>
        <taxon>Gammaproteobacteria</taxon>
        <taxon>Oceanospirillales</taxon>
        <taxon>Pleioneaceae</taxon>
        <taxon>Aliikangiella</taxon>
    </lineage>
</organism>
<comment type="caution">
    <text evidence="10">The sequence shown here is derived from an EMBL/GenBank/DDBJ whole genome shotgun (WGS) entry which is preliminary data.</text>
</comment>
<dbReference type="InterPro" id="IPR008854">
    <property type="entry name" value="TPMT"/>
</dbReference>
<comment type="similarity">
    <text evidence="3 9">Belongs to the class I-like SAM-binding methyltransferase superfamily. TPMT family.</text>
</comment>
<evidence type="ECO:0000256" key="7">
    <source>
        <dbReference type="ARBA" id="ARBA00022679"/>
    </source>
</evidence>
<dbReference type="InterPro" id="IPR025835">
    <property type="entry name" value="Thiopurine_S-MeTrfase"/>
</dbReference>
<dbReference type="GO" id="GO:0010038">
    <property type="term" value="P:response to metal ion"/>
    <property type="evidence" value="ECO:0007669"/>
    <property type="project" value="InterPro"/>
</dbReference>
<dbReference type="GO" id="GO:0008119">
    <property type="term" value="F:thiopurine S-methyltransferase activity"/>
    <property type="evidence" value="ECO:0007669"/>
    <property type="project" value="UniProtKB-UniRule"/>
</dbReference>
<dbReference type="PANTHER" id="PTHR10259">
    <property type="entry name" value="THIOPURINE S-METHYLTRANSFERASE"/>
    <property type="match status" value="1"/>
</dbReference>
<proteinExistence type="inferred from homology"/>
<evidence type="ECO:0000256" key="8">
    <source>
        <dbReference type="ARBA" id="ARBA00022691"/>
    </source>
</evidence>
<dbReference type="NCBIfam" id="NF009732">
    <property type="entry name" value="PRK13255.1"/>
    <property type="match status" value="1"/>
</dbReference>
<feature type="binding site" evidence="9">
    <location>
        <position position="45"/>
    </location>
    <ligand>
        <name>S-adenosyl-L-methionine</name>
        <dbReference type="ChEBI" id="CHEBI:59789"/>
    </ligand>
</feature>
<feature type="binding site" evidence="9">
    <location>
        <position position="10"/>
    </location>
    <ligand>
        <name>S-adenosyl-L-methionine</name>
        <dbReference type="ChEBI" id="CHEBI:59789"/>
    </ligand>
</feature>
<dbReference type="SUPFAM" id="SSF53335">
    <property type="entry name" value="S-adenosyl-L-methionine-dependent methyltransferases"/>
    <property type="match status" value="1"/>
</dbReference>
<accession>A0A545UJ05</accession>
<reference evidence="10 11" key="1">
    <citation type="submission" date="2019-07" db="EMBL/GenBank/DDBJ databases">
        <title>Draft genome for Aliikangiella sp. M105.</title>
        <authorList>
            <person name="Wang G."/>
        </authorList>
    </citation>
    <scope>NUCLEOTIDE SEQUENCE [LARGE SCALE GENOMIC DNA]</scope>
    <source>
        <strain evidence="10 11">M105</strain>
    </source>
</reference>
<dbReference type="EMBL" id="VIKS01000001">
    <property type="protein sequence ID" value="TQV89413.1"/>
    <property type="molecule type" value="Genomic_DNA"/>
</dbReference>